<keyword evidence="2" id="KW-0472">Membrane</keyword>
<evidence type="ECO:0000256" key="2">
    <source>
        <dbReference type="SAM" id="Phobius"/>
    </source>
</evidence>
<reference evidence="3" key="1">
    <citation type="submission" date="2022-06" db="EMBL/GenBank/DDBJ databases">
        <title>Isolation and Genomics of Futiania mangrovii gen. nov., sp. nov., a Rare and Metabolically-versatile member in the Class Alphaproteobacteria.</title>
        <authorList>
            <person name="Liu L."/>
            <person name="Huang W.-C."/>
            <person name="Pan J."/>
            <person name="Li J."/>
            <person name="Huang Y."/>
            <person name="Du H."/>
            <person name="Liu Y."/>
            <person name="Li M."/>
        </authorList>
    </citation>
    <scope>NUCLEOTIDE SEQUENCE</scope>
    <source>
        <strain evidence="3">FT118</strain>
    </source>
</reference>
<keyword evidence="2" id="KW-0812">Transmembrane</keyword>
<dbReference type="RefSeq" id="WP_269333518.1">
    <property type="nucleotide sequence ID" value="NZ_JAMZFT010000003.1"/>
</dbReference>
<proteinExistence type="predicted"/>
<feature type="transmembrane region" description="Helical" evidence="2">
    <location>
        <begin position="6"/>
        <end position="24"/>
    </location>
</feature>
<evidence type="ECO:0000256" key="1">
    <source>
        <dbReference type="SAM" id="MobiDB-lite"/>
    </source>
</evidence>
<dbReference type="Proteomes" id="UP001055804">
    <property type="component" value="Unassembled WGS sequence"/>
</dbReference>
<sequence>MLSLPKLLVLLAVGGLVFGILALAGRGRRKSPRPVGKARKREAEKAPPGVEDLTECPVCGVYASGACERPDCPRNPRAAA</sequence>
<feature type="region of interest" description="Disordered" evidence="1">
    <location>
        <begin position="26"/>
        <end position="51"/>
    </location>
</feature>
<feature type="compositionally biased region" description="Basic residues" evidence="1">
    <location>
        <begin position="26"/>
        <end position="40"/>
    </location>
</feature>
<protein>
    <submittedName>
        <fullName evidence="3">Uncharacterized protein</fullName>
    </submittedName>
</protein>
<comment type="caution">
    <text evidence="3">The sequence shown here is derived from an EMBL/GenBank/DDBJ whole genome shotgun (WGS) entry which is preliminary data.</text>
</comment>
<organism evidence="3 4">
    <name type="scientific">Futiania mangrovi</name>
    <dbReference type="NCBI Taxonomy" id="2959716"/>
    <lineage>
        <taxon>Bacteria</taxon>
        <taxon>Pseudomonadati</taxon>
        <taxon>Pseudomonadota</taxon>
        <taxon>Alphaproteobacteria</taxon>
        <taxon>Futianiales</taxon>
        <taxon>Futianiaceae</taxon>
        <taxon>Futiania</taxon>
    </lineage>
</organism>
<keyword evidence="2" id="KW-1133">Transmembrane helix</keyword>
<evidence type="ECO:0000313" key="3">
    <source>
        <dbReference type="EMBL" id="MCP1337554.1"/>
    </source>
</evidence>
<accession>A0A9J6PNB0</accession>
<dbReference type="EMBL" id="JAMZFT010000003">
    <property type="protein sequence ID" value="MCP1337554.1"/>
    <property type="molecule type" value="Genomic_DNA"/>
</dbReference>
<gene>
    <name evidence="3" type="ORF">NJQ99_14120</name>
</gene>
<evidence type="ECO:0000313" key="4">
    <source>
        <dbReference type="Proteomes" id="UP001055804"/>
    </source>
</evidence>
<keyword evidence="4" id="KW-1185">Reference proteome</keyword>
<name>A0A9J6PNB0_9PROT</name>
<dbReference type="AlphaFoldDB" id="A0A9J6PNB0"/>